<evidence type="ECO:0000256" key="9">
    <source>
        <dbReference type="HAMAP-Rule" id="MF_00024"/>
    </source>
</evidence>
<dbReference type="PANTHER" id="PTHR34308:SF1">
    <property type="entry name" value="COBALAMIN BIOSYNTHESIS PROTEIN CBIB"/>
    <property type="match status" value="1"/>
</dbReference>
<dbReference type="NCBIfam" id="NF002276">
    <property type="entry name" value="PRK01209.1-4"/>
    <property type="match status" value="1"/>
</dbReference>
<keyword evidence="6 9" id="KW-0812">Transmembrane</keyword>
<evidence type="ECO:0000313" key="11">
    <source>
        <dbReference type="EMBL" id="MBS2966951.1"/>
    </source>
</evidence>
<evidence type="ECO:0000256" key="5">
    <source>
        <dbReference type="ARBA" id="ARBA00022573"/>
    </source>
</evidence>
<comment type="pathway">
    <text evidence="2 9">Cofactor biosynthesis; adenosylcobalamin biosynthesis.</text>
</comment>
<dbReference type="PANTHER" id="PTHR34308">
    <property type="entry name" value="COBALAMIN BIOSYNTHESIS PROTEIN CBIB"/>
    <property type="match status" value="1"/>
</dbReference>
<comment type="similarity">
    <text evidence="3 9">Belongs to the CobD/CbiB family.</text>
</comment>
<evidence type="ECO:0000256" key="7">
    <source>
        <dbReference type="ARBA" id="ARBA00022989"/>
    </source>
</evidence>
<feature type="chain" id="PRO_5039709100" description="Cobalamin biosynthesis protein CobD" evidence="10">
    <location>
        <begin position="22"/>
        <end position="326"/>
    </location>
</feature>
<evidence type="ECO:0000256" key="10">
    <source>
        <dbReference type="SAM" id="SignalP"/>
    </source>
</evidence>
<comment type="subcellular location">
    <subcellularLocation>
        <location evidence="1 9">Cell membrane</location>
        <topology evidence="1 9">Multi-pass membrane protein</topology>
    </subcellularLocation>
</comment>
<dbReference type="RefSeq" id="WP_211472512.1">
    <property type="nucleotide sequence ID" value="NZ_JAGSXH010000235.1"/>
</dbReference>
<keyword evidence="7 9" id="KW-1133">Transmembrane helix</keyword>
<keyword evidence="10" id="KW-0732">Signal</keyword>
<accession>A0A8J8BGB0</accession>
<dbReference type="AlphaFoldDB" id="A0A8J8BGB0"/>
<evidence type="ECO:0000256" key="4">
    <source>
        <dbReference type="ARBA" id="ARBA00022475"/>
    </source>
</evidence>
<sequence>MRRRSSGAAAALGLVAGYAVDALVADPSRGHPVAAFGRAATALERRCYQDSRSRGTAFTAVCVGGTALFGYATTRGSRGRPVTAVATMAAATWSVVGAASLRREAAAIGSLLEAGDLDAARERLPRLCGRDPRGMDEREVARAVVESVAENTSDAVVAPLFWGAVAGVPGLLGYRAANTLDAMVGHRSQRYARFGWASARLDDALNLAPARLTGALTAVLAPTVGGSRLETWHTLRHDGGKHPSPNAGRCEAAAAGALGLRLGGTNSYTSGIEHRPYLGTGRGPRGFDIARANRLSAAVSTAAAAGLSVGALALRAAAHRRGSGTR</sequence>
<comment type="caution">
    <text evidence="11">The sequence shown here is derived from an EMBL/GenBank/DDBJ whole genome shotgun (WGS) entry which is preliminary data.</text>
</comment>
<keyword evidence="12" id="KW-1185">Reference proteome</keyword>
<evidence type="ECO:0000256" key="6">
    <source>
        <dbReference type="ARBA" id="ARBA00022692"/>
    </source>
</evidence>
<dbReference type="Proteomes" id="UP000677913">
    <property type="component" value="Unassembled WGS sequence"/>
</dbReference>
<organism evidence="11 12">
    <name type="scientific">Actinocrinis puniceicyclus</name>
    <dbReference type="NCBI Taxonomy" id="977794"/>
    <lineage>
        <taxon>Bacteria</taxon>
        <taxon>Bacillati</taxon>
        <taxon>Actinomycetota</taxon>
        <taxon>Actinomycetes</taxon>
        <taxon>Catenulisporales</taxon>
        <taxon>Actinospicaceae</taxon>
        <taxon>Actinocrinis</taxon>
    </lineage>
</organism>
<evidence type="ECO:0000256" key="8">
    <source>
        <dbReference type="ARBA" id="ARBA00023136"/>
    </source>
</evidence>
<protein>
    <recommendedName>
        <fullName evidence="9">Cobalamin biosynthesis protein CobD</fullName>
    </recommendedName>
</protein>
<reference evidence="11" key="1">
    <citation type="submission" date="2021-04" db="EMBL/GenBank/DDBJ databases">
        <title>Genome based classification of Actinospica acidithermotolerans sp. nov., an actinobacterium isolated from an Indonesian hot spring.</title>
        <authorList>
            <person name="Kusuma A.B."/>
            <person name="Putra K.E."/>
            <person name="Nafisah S."/>
            <person name="Loh J."/>
            <person name="Nouioui I."/>
            <person name="Goodfellow M."/>
        </authorList>
    </citation>
    <scope>NUCLEOTIDE SEQUENCE</scope>
    <source>
        <strain evidence="11">DSM 45618</strain>
    </source>
</reference>
<dbReference type="GO" id="GO:0005886">
    <property type="term" value="C:plasma membrane"/>
    <property type="evidence" value="ECO:0007669"/>
    <property type="project" value="UniProtKB-SubCell"/>
</dbReference>
<feature type="signal peptide" evidence="10">
    <location>
        <begin position="1"/>
        <end position="21"/>
    </location>
</feature>
<keyword evidence="5 9" id="KW-0169">Cobalamin biosynthesis</keyword>
<dbReference type="EMBL" id="JAGSXH010000235">
    <property type="protein sequence ID" value="MBS2966951.1"/>
    <property type="molecule type" value="Genomic_DNA"/>
</dbReference>
<dbReference type="GO" id="GO:0048472">
    <property type="term" value="F:threonine-phosphate decarboxylase activity"/>
    <property type="evidence" value="ECO:0007669"/>
    <property type="project" value="InterPro"/>
</dbReference>
<name>A0A8J8BGB0_9ACTN</name>
<comment type="function">
    <text evidence="9">Converts cobyric acid to cobinamide by the addition of aminopropanol on the F carboxylic group.</text>
</comment>
<gene>
    <name evidence="9" type="primary">cobD</name>
    <name evidence="11" type="ORF">KGA66_28210</name>
</gene>
<dbReference type="GO" id="GO:0009236">
    <property type="term" value="P:cobalamin biosynthetic process"/>
    <property type="evidence" value="ECO:0007669"/>
    <property type="project" value="UniProtKB-UniRule"/>
</dbReference>
<evidence type="ECO:0000313" key="12">
    <source>
        <dbReference type="Proteomes" id="UP000677913"/>
    </source>
</evidence>
<proteinExistence type="inferred from homology"/>
<dbReference type="HAMAP" id="MF_00024">
    <property type="entry name" value="CobD_CbiB"/>
    <property type="match status" value="1"/>
</dbReference>
<dbReference type="GO" id="GO:0015420">
    <property type="term" value="F:ABC-type vitamin B12 transporter activity"/>
    <property type="evidence" value="ECO:0007669"/>
    <property type="project" value="UniProtKB-UniRule"/>
</dbReference>
<feature type="transmembrane region" description="Helical" evidence="9">
    <location>
        <begin position="295"/>
        <end position="318"/>
    </location>
</feature>
<keyword evidence="8 9" id="KW-0472">Membrane</keyword>
<dbReference type="NCBIfam" id="TIGR00380">
    <property type="entry name" value="cobal_cbiB"/>
    <property type="match status" value="1"/>
</dbReference>
<dbReference type="Pfam" id="PF03186">
    <property type="entry name" value="CobD_Cbib"/>
    <property type="match status" value="1"/>
</dbReference>
<dbReference type="InterPro" id="IPR004485">
    <property type="entry name" value="Cobalamin_biosynth_CobD/CbiB"/>
</dbReference>
<comment type="caution">
    <text evidence="9">Lacks conserved residue(s) required for the propagation of feature annotation.</text>
</comment>
<dbReference type="UniPathway" id="UPA00148"/>
<evidence type="ECO:0000256" key="1">
    <source>
        <dbReference type="ARBA" id="ARBA00004651"/>
    </source>
</evidence>
<keyword evidence="4 9" id="KW-1003">Cell membrane</keyword>
<evidence type="ECO:0000256" key="3">
    <source>
        <dbReference type="ARBA" id="ARBA00006263"/>
    </source>
</evidence>
<evidence type="ECO:0000256" key="2">
    <source>
        <dbReference type="ARBA" id="ARBA00004953"/>
    </source>
</evidence>